<name>A0ABQ2CLF2_9MICC</name>
<evidence type="ECO:0000313" key="4">
    <source>
        <dbReference type="Proteomes" id="UP000658754"/>
    </source>
</evidence>
<dbReference type="Pfam" id="PF01266">
    <property type="entry name" value="DAO"/>
    <property type="match status" value="1"/>
</dbReference>
<dbReference type="InterPro" id="IPR036188">
    <property type="entry name" value="FAD/NAD-bd_sf"/>
</dbReference>
<sequence length="395" mass="41133">MTMSSTSPARKIAVIGGGILGVSTAVHLAKGGAHVTLVTSGPLASGASGRSIAWLNSSGARSAEYHYLRMLAIDRYRTWSAHHPESRDYLRFDGALKWAGPDETFRDTFAFERSGGYHSVWVDSRDVARIAPDVDAAAVADEGAIYNPGEGWVNMPDFITALASEAAENGAVIIKDAGDVRVDVRDGAAGGVILGDGTRLEADQVVLATGGEVPAQLAALGVTVPDATPAAFVVFTEPLDVKVQTVLNTPRVAVRPMPDGRLVLDADWAEQSVIIEDDGSFTVPEESVQGLLEEASKVLAGNPRLTAQRVAAGLKPIPGDGEPVVGPVSSIPGLHTVFTHSGATLGLILGELLAEEILTGTPSPVLTAFRPDRFDAGAPSREAVGTGAWAPVHQS</sequence>
<comment type="caution">
    <text evidence="3">The sequence shown here is derived from an EMBL/GenBank/DDBJ whole genome shotgun (WGS) entry which is preliminary data.</text>
</comment>
<dbReference type="InterPro" id="IPR006076">
    <property type="entry name" value="FAD-dep_OxRdtase"/>
</dbReference>
<proteinExistence type="predicted"/>
<accession>A0ABQ2CLF2</accession>
<keyword evidence="1" id="KW-0560">Oxidoreductase</keyword>
<evidence type="ECO:0000313" key="3">
    <source>
        <dbReference type="EMBL" id="GGI89377.1"/>
    </source>
</evidence>
<dbReference type="SUPFAM" id="SSF51905">
    <property type="entry name" value="FAD/NAD(P)-binding domain"/>
    <property type="match status" value="1"/>
</dbReference>
<feature type="domain" description="FAD dependent oxidoreductase" evidence="2">
    <location>
        <begin position="11"/>
        <end position="355"/>
    </location>
</feature>
<gene>
    <name evidence="3" type="ORF">GCM10007175_28340</name>
</gene>
<keyword evidence="4" id="KW-1185">Reference proteome</keyword>
<dbReference type="Gene3D" id="3.30.9.10">
    <property type="entry name" value="D-Amino Acid Oxidase, subunit A, domain 2"/>
    <property type="match status" value="1"/>
</dbReference>
<reference evidence="4" key="1">
    <citation type="journal article" date="2019" name="Int. J. Syst. Evol. Microbiol.">
        <title>The Global Catalogue of Microorganisms (GCM) 10K type strain sequencing project: providing services to taxonomists for standard genome sequencing and annotation.</title>
        <authorList>
            <consortium name="The Broad Institute Genomics Platform"/>
            <consortium name="The Broad Institute Genome Sequencing Center for Infectious Disease"/>
            <person name="Wu L."/>
            <person name="Ma J."/>
        </authorList>
    </citation>
    <scope>NUCLEOTIDE SEQUENCE [LARGE SCALE GENOMIC DNA]</scope>
    <source>
        <strain evidence="4">CGMCC 1.3601</strain>
    </source>
</reference>
<protein>
    <submittedName>
        <fullName evidence="3">D-amino-acid oxidase</fullName>
    </submittedName>
</protein>
<organism evidence="3 4">
    <name type="scientific">Pseudarthrobacter scleromae</name>
    <dbReference type="NCBI Taxonomy" id="158897"/>
    <lineage>
        <taxon>Bacteria</taxon>
        <taxon>Bacillati</taxon>
        <taxon>Actinomycetota</taxon>
        <taxon>Actinomycetes</taxon>
        <taxon>Micrococcales</taxon>
        <taxon>Micrococcaceae</taxon>
        <taxon>Pseudarthrobacter</taxon>
    </lineage>
</organism>
<evidence type="ECO:0000259" key="2">
    <source>
        <dbReference type="Pfam" id="PF01266"/>
    </source>
</evidence>
<dbReference type="PANTHER" id="PTHR13847:SF289">
    <property type="entry name" value="GLYCINE OXIDASE"/>
    <property type="match status" value="1"/>
</dbReference>
<dbReference type="PANTHER" id="PTHR13847">
    <property type="entry name" value="SARCOSINE DEHYDROGENASE-RELATED"/>
    <property type="match status" value="1"/>
</dbReference>
<dbReference type="EMBL" id="BMKV01000005">
    <property type="protein sequence ID" value="GGI89377.1"/>
    <property type="molecule type" value="Genomic_DNA"/>
</dbReference>
<dbReference type="Proteomes" id="UP000658754">
    <property type="component" value="Unassembled WGS sequence"/>
</dbReference>
<dbReference type="Gene3D" id="3.50.50.60">
    <property type="entry name" value="FAD/NAD(P)-binding domain"/>
    <property type="match status" value="1"/>
</dbReference>
<evidence type="ECO:0000256" key="1">
    <source>
        <dbReference type="ARBA" id="ARBA00023002"/>
    </source>
</evidence>